<dbReference type="CDD" id="cd17920">
    <property type="entry name" value="DEXHc_RecQ"/>
    <property type="match status" value="1"/>
</dbReference>
<dbReference type="GO" id="GO:0009378">
    <property type="term" value="F:four-way junction helicase activity"/>
    <property type="evidence" value="ECO:0007669"/>
    <property type="project" value="TreeGrafter"/>
</dbReference>
<evidence type="ECO:0000256" key="1">
    <source>
        <dbReference type="ARBA" id="ARBA00005446"/>
    </source>
</evidence>
<dbReference type="InterPro" id="IPR011545">
    <property type="entry name" value="DEAD/DEAH_box_helicase_dom"/>
</dbReference>
<dbReference type="GO" id="GO:0003676">
    <property type="term" value="F:nucleic acid binding"/>
    <property type="evidence" value="ECO:0007669"/>
    <property type="project" value="InterPro"/>
</dbReference>
<dbReference type="Gene3D" id="3.40.50.300">
    <property type="entry name" value="P-loop containing nucleotide triphosphate hydrolases"/>
    <property type="match status" value="2"/>
</dbReference>
<dbReference type="PANTHER" id="PTHR13710">
    <property type="entry name" value="DNA HELICASE RECQ FAMILY MEMBER"/>
    <property type="match status" value="1"/>
</dbReference>
<dbReference type="EMBL" id="KL197743">
    <property type="protein sequence ID" value="KDQ51993.1"/>
    <property type="molecule type" value="Genomic_DNA"/>
</dbReference>
<protein>
    <recommendedName>
        <fullName evidence="5">DNA 3'-5' helicase</fullName>
        <ecNumber evidence="5">5.6.2.4</ecNumber>
    </recommendedName>
</protein>
<dbReference type="PROSITE" id="PS51192">
    <property type="entry name" value="HELICASE_ATP_BIND_1"/>
    <property type="match status" value="1"/>
</dbReference>
<dbReference type="SMART" id="SM00487">
    <property type="entry name" value="DEXDc"/>
    <property type="match status" value="1"/>
</dbReference>
<evidence type="ECO:0000256" key="4">
    <source>
        <dbReference type="ARBA" id="ARBA00034617"/>
    </source>
</evidence>
<dbReference type="GO" id="GO:0000724">
    <property type="term" value="P:double-strand break repair via homologous recombination"/>
    <property type="evidence" value="ECO:0007669"/>
    <property type="project" value="TreeGrafter"/>
</dbReference>
<keyword evidence="2" id="KW-0547">Nucleotide-binding</keyword>
<reference evidence="10" key="1">
    <citation type="journal article" date="2014" name="Proc. Natl. Acad. Sci. U.S.A.">
        <title>Extensive sampling of basidiomycete genomes demonstrates inadequacy of the white-rot/brown-rot paradigm for wood decay fungi.</title>
        <authorList>
            <person name="Riley R."/>
            <person name="Salamov A.A."/>
            <person name="Brown D.W."/>
            <person name="Nagy L.G."/>
            <person name="Floudas D."/>
            <person name="Held B.W."/>
            <person name="Levasseur A."/>
            <person name="Lombard V."/>
            <person name="Morin E."/>
            <person name="Otillar R."/>
            <person name="Lindquist E.A."/>
            <person name="Sun H."/>
            <person name="LaButti K.M."/>
            <person name="Schmutz J."/>
            <person name="Jabbour D."/>
            <person name="Luo H."/>
            <person name="Baker S.E."/>
            <person name="Pisabarro A.G."/>
            <person name="Walton J.D."/>
            <person name="Blanchette R.A."/>
            <person name="Henrissat B."/>
            <person name="Martin F."/>
            <person name="Cullen D."/>
            <person name="Hibbett D.S."/>
            <person name="Grigoriev I.V."/>
        </authorList>
    </citation>
    <scope>NUCLEOTIDE SEQUENCE [LARGE SCALE GENOMIC DNA]</scope>
    <source>
        <strain evidence="10">MUCL 33604</strain>
    </source>
</reference>
<feature type="compositionally biased region" description="Basic and acidic residues" evidence="6">
    <location>
        <begin position="370"/>
        <end position="383"/>
    </location>
</feature>
<dbReference type="InParanoid" id="A0A067PAR6"/>
<dbReference type="GO" id="GO:0005694">
    <property type="term" value="C:chromosome"/>
    <property type="evidence" value="ECO:0007669"/>
    <property type="project" value="TreeGrafter"/>
</dbReference>
<comment type="catalytic activity">
    <reaction evidence="4">
        <text>Couples ATP hydrolysis with the unwinding of duplex DNA by translocating in the 3'-5' direction.</text>
        <dbReference type="EC" id="5.6.2.4"/>
    </reaction>
</comment>
<dbReference type="AlphaFoldDB" id="A0A067PAR6"/>
<organism evidence="9 10">
    <name type="scientific">Jaapia argillacea MUCL 33604</name>
    <dbReference type="NCBI Taxonomy" id="933084"/>
    <lineage>
        <taxon>Eukaryota</taxon>
        <taxon>Fungi</taxon>
        <taxon>Dikarya</taxon>
        <taxon>Basidiomycota</taxon>
        <taxon>Agaricomycotina</taxon>
        <taxon>Agaricomycetes</taxon>
        <taxon>Agaricomycetidae</taxon>
        <taxon>Jaapiales</taxon>
        <taxon>Jaapiaceae</taxon>
        <taxon>Jaapia</taxon>
    </lineage>
</organism>
<dbReference type="STRING" id="933084.A0A067PAR6"/>
<dbReference type="InterPro" id="IPR014001">
    <property type="entry name" value="Helicase_ATP-bd"/>
</dbReference>
<feature type="region of interest" description="Disordered" evidence="6">
    <location>
        <begin position="593"/>
        <end position="654"/>
    </location>
</feature>
<keyword evidence="3" id="KW-0067">ATP-binding</keyword>
<dbReference type="GO" id="GO:0005524">
    <property type="term" value="F:ATP binding"/>
    <property type="evidence" value="ECO:0007669"/>
    <property type="project" value="UniProtKB-KW"/>
</dbReference>
<feature type="compositionally biased region" description="Low complexity" evidence="6">
    <location>
        <begin position="633"/>
        <end position="648"/>
    </location>
</feature>
<dbReference type="Pfam" id="PF00270">
    <property type="entry name" value="DEAD"/>
    <property type="match status" value="1"/>
</dbReference>
<feature type="domain" description="Helicase ATP-binding" evidence="7">
    <location>
        <begin position="37"/>
        <end position="214"/>
    </location>
</feature>
<dbReference type="PANTHER" id="PTHR13710:SF120">
    <property type="entry name" value="BIFUNCTIONAL 3'-5' EXONUCLEASE_ATP-DEPENDENT HELICASE WRN"/>
    <property type="match status" value="1"/>
</dbReference>
<dbReference type="Pfam" id="PF00271">
    <property type="entry name" value="Helicase_C"/>
    <property type="match status" value="1"/>
</dbReference>
<dbReference type="SMART" id="SM00490">
    <property type="entry name" value="HELICc"/>
    <property type="match status" value="1"/>
</dbReference>
<gene>
    <name evidence="9" type="ORF">JAAARDRAFT_62158</name>
</gene>
<evidence type="ECO:0000256" key="6">
    <source>
        <dbReference type="SAM" id="MobiDB-lite"/>
    </source>
</evidence>
<evidence type="ECO:0000313" key="9">
    <source>
        <dbReference type="EMBL" id="KDQ51993.1"/>
    </source>
</evidence>
<evidence type="ECO:0000256" key="3">
    <source>
        <dbReference type="ARBA" id="ARBA00022840"/>
    </source>
</evidence>
<evidence type="ECO:0000313" key="10">
    <source>
        <dbReference type="Proteomes" id="UP000027265"/>
    </source>
</evidence>
<dbReference type="Proteomes" id="UP000027265">
    <property type="component" value="Unassembled WGS sequence"/>
</dbReference>
<evidence type="ECO:0000256" key="5">
    <source>
        <dbReference type="ARBA" id="ARBA00034808"/>
    </source>
</evidence>
<dbReference type="SUPFAM" id="SSF52540">
    <property type="entry name" value="P-loop containing nucleoside triphosphate hydrolases"/>
    <property type="match status" value="1"/>
</dbReference>
<dbReference type="GO" id="GO:0005737">
    <property type="term" value="C:cytoplasm"/>
    <property type="evidence" value="ECO:0007669"/>
    <property type="project" value="TreeGrafter"/>
</dbReference>
<dbReference type="GO" id="GO:0043138">
    <property type="term" value="F:3'-5' DNA helicase activity"/>
    <property type="evidence" value="ECO:0007669"/>
    <property type="project" value="UniProtKB-EC"/>
</dbReference>
<sequence>MSSTGQKNLTHAELEGLEGRINEAFSYNLKEFQLHAVKEQLLGKDVLVHAGTGSGKTAIAAGPHLHSKSKGKVTLIVSPLIALHDKQVETYQTEFNLTATAVNSSHSGCQKEILNKIVKGEWQIVLVSPEMLLSRRFISHVLRNTEFGKRILSVVIDEAHVVSHWGSQFRKKYGSLGILRAFLPQGTPFIAVSATLPPRIRADVLTKLQFPKDHVVIDVGNDRPNVSIVVHAFQHPMNSFADLDFVIGSGITSGSQIKKTFVYTDSIEAGIRIVDHLKEILPVHLRNRGLIRPYNAVQGKIYRKKAMDEFKSRNICVLVCTDAAGMGCNIPDIDVVVQWKLPSSVSSFVQRAGKEGRGKKGKAKKPKGKNQKEKKNYAKDHGVKRGSRGGQHDEIWLKEQPKLDPMATDEGLYVLAQTGVCRRMVLTEIFSNKKAAPTVACCDLCSLSLLDLTWLGVGPKATQESAPKRGKINRNLSDHLCDWWKMVWTRDYGGALFAPTGILANDVLDLLSSVGPIPTMKTLSNLLEGRWGWYSTYGKELHEFLLTLDIPPMVPLLKKSQVAKGTAAAVENADAGITADGAAALKRRQGVDPAIMGADSGPASQDAVAAPAPKRRRWTRGDVAPSRAHQSKTSEVSSVCTQTQSQVQNAYPNQ</sequence>
<accession>A0A067PAR6</accession>
<dbReference type="HOGENOM" id="CLU_001103_19_4_1"/>
<dbReference type="InterPro" id="IPR001650">
    <property type="entry name" value="Helicase_C-like"/>
</dbReference>
<comment type="similarity">
    <text evidence="1">Belongs to the helicase family. RecQ subfamily.</text>
</comment>
<dbReference type="PROSITE" id="PS51194">
    <property type="entry name" value="HELICASE_CTER"/>
    <property type="match status" value="1"/>
</dbReference>
<feature type="domain" description="Helicase C-terminal" evidence="8">
    <location>
        <begin position="249"/>
        <end position="401"/>
    </location>
</feature>
<keyword evidence="10" id="KW-1185">Reference proteome</keyword>
<feature type="compositionally biased region" description="Basic residues" evidence="6">
    <location>
        <begin position="359"/>
        <end position="369"/>
    </location>
</feature>
<name>A0A067PAR6_9AGAM</name>
<evidence type="ECO:0000256" key="2">
    <source>
        <dbReference type="ARBA" id="ARBA00022741"/>
    </source>
</evidence>
<dbReference type="OrthoDB" id="10261556at2759"/>
<proteinExistence type="inferred from homology"/>
<evidence type="ECO:0000259" key="8">
    <source>
        <dbReference type="PROSITE" id="PS51194"/>
    </source>
</evidence>
<feature type="region of interest" description="Disordered" evidence="6">
    <location>
        <begin position="350"/>
        <end position="391"/>
    </location>
</feature>
<dbReference type="InterPro" id="IPR027417">
    <property type="entry name" value="P-loop_NTPase"/>
</dbReference>
<dbReference type="GO" id="GO:0005634">
    <property type="term" value="C:nucleus"/>
    <property type="evidence" value="ECO:0007669"/>
    <property type="project" value="TreeGrafter"/>
</dbReference>
<evidence type="ECO:0000259" key="7">
    <source>
        <dbReference type="PROSITE" id="PS51192"/>
    </source>
</evidence>
<dbReference type="EC" id="5.6.2.4" evidence="5"/>